<organism evidence="3 4">
    <name type="scientific">Bowmanella dokdonensis</name>
    <dbReference type="NCBI Taxonomy" id="751969"/>
    <lineage>
        <taxon>Bacteria</taxon>
        <taxon>Pseudomonadati</taxon>
        <taxon>Pseudomonadota</taxon>
        <taxon>Gammaproteobacteria</taxon>
        <taxon>Alteromonadales</taxon>
        <taxon>Alteromonadaceae</taxon>
        <taxon>Bowmanella</taxon>
    </lineage>
</organism>
<dbReference type="PANTHER" id="PTHR43228:SF1">
    <property type="entry name" value="TWO-COMPONENT RESPONSE REGULATOR ARR22"/>
    <property type="match status" value="1"/>
</dbReference>
<comment type="caution">
    <text evidence="3">The sequence shown here is derived from an EMBL/GenBank/DDBJ whole genome shotgun (WGS) entry which is preliminary data.</text>
</comment>
<keyword evidence="1" id="KW-0597">Phosphoprotein</keyword>
<evidence type="ECO:0000256" key="1">
    <source>
        <dbReference type="PROSITE-ProRule" id="PRU00169"/>
    </source>
</evidence>
<reference evidence="3" key="1">
    <citation type="submission" date="2021-03" db="EMBL/GenBank/DDBJ databases">
        <title>novel species isolated from a fishpond in China.</title>
        <authorList>
            <person name="Lu H."/>
            <person name="Cai Z."/>
        </authorList>
    </citation>
    <scope>NUCLEOTIDE SEQUENCE</scope>
    <source>
        <strain evidence="3">JCM 30855</strain>
    </source>
</reference>
<dbReference type="GO" id="GO:0000160">
    <property type="term" value="P:phosphorelay signal transduction system"/>
    <property type="evidence" value="ECO:0007669"/>
    <property type="project" value="InterPro"/>
</dbReference>
<dbReference type="SMART" id="SM00448">
    <property type="entry name" value="REC"/>
    <property type="match status" value="1"/>
</dbReference>
<dbReference type="PROSITE" id="PS50110">
    <property type="entry name" value="RESPONSE_REGULATORY"/>
    <property type="match status" value="1"/>
</dbReference>
<feature type="modified residue" description="4-aspartylphosphate" evidence="1">
    <location>
        <position position="64"/>
    </location>
</feature>
<dbReference type="Pfam" id="PF00072">
    <property type="entry name" value="Response_reg"/>
    <property type="match status" value="1"/>
</dbReference>
<accession>A0A939IS01</accession>
<dbReference type="SUPFAM" id="SSF52172">
    <property type="entry name" value="CheY-like"/>
    <property type="match status" value="1"/>
</dbReference>
<dbReference type="RefSeq" id="WP_206574047.1">
    <property type="nucleotide sequence ID" value="NZ_JAFKCV010000006.1"/>
</dbReference>
<dbReference type="PANTHER" id="PTHR43228">
    <property type="entry name" value="TWO-COMPONENT RESPONSE REGULATOR"/>
    <property type="match status" value="1"/>
</dbReference>
<dbReference type="InterPro" id="IPR011006">
    <property type="entry name" value="CheY-like_superfamily"/>
</dbReference>
<keyword evidence="4" id="KW-1185">Reference proteome</keyword>
<proteinExistence type="predicted"/>
<gene>
    <name evidence="3" type="ORF">J0A66_11905</name>
</gene>
<evidence type="ECO:0000313" key="4">
    <source>
        <dbReference type="Proteomes" id="UP000664654"/>
    </source>
</evidence>
<sequence>MENRVNAVFLNVMVLDDEGITVDLLVHMLRDMEFADISSFGSAGPALSHLKRVGADYYDLIICDWHMRGMNGLEFLQSFRAMAPDVPFLMITGDATKENVVEAGKAGVSGFIAKPFSRRELETKVAQLLQSKLRDDFRDHEPE</sequence>
<evidence type="ECO:0000259" key="2">
    <source>
        <dbReference type="PROSITE" id="PS50110"/>
    </source>
</evidence>
<feature type="domain" description="Response regulatory" evidence="2">
    <location>
        <begin position="11"/>
        <end position="129"/>
    </location>
</feature>
<dbReference type="Gene3D" id="3.40.50.2300">
    <property type="match status" value="1"/>
</dbReference>
<dbReference type="InterPro" id="IPR001789">
    <property type="entry name" value="Sig_transdc_resp-reg_receiver"/>
</dbReference>
<name>A0A939IS01_9ALTE</name>
<dbReference type="InterPro" id="IPR052048">
    <property type="entry name" value="ST_Response_Regulator"/>
</dbReference>
<dbReference type="Proteomes" id="UP000664654">
    <property type="component" value="Unassembled WGS sequence"/>
</dbReference>
<dbReference type="AlphaFoldDB" id="A0A939IS01"/>
<evidence type="ECO:0000313" key="3">
    <source>
        <dbReference type="EMBL" id="MBN7825931.1"/>
    </source>
</evidence>
<protein>
    <submittedName>
        <fullName evidence="3">Response regulator</fullName>
    </submittedName>
</protein>
<dbReference type="EMBL" id="JAFKCV010000006">
    <property type="protein sequence ID" value="MBN7825931.1"/>
    <property type="molecule type" value="Genomic_DNA"/>
</dbReference>